<evidence type="ECO:0000313" key="3">
    <source>
        <dbReference type="EMBL" id="TWP50348.1"/>
    </source>
</evidence>
<dbReference type="EMBL" id="VOBR01000013">
    <property type="protein sequence ID" value="TWP50348.1"/>
    <property type="molecule type" value="Genomic_DNA"/>
</dbReference>
<dbReference type="Pfam" id="PF13625">
    <property type="entry name" value="Helicase_C_3"/>
    <property type="match status" value="1"/>
</dbReference>
<protein>
    <recommendedName>
        <fullName evidence="2">Helicase XPB/Ssl2 N-terminal domain-containing protein</fullName>
    </recommendedName>
</protein>
<sequence length="692" mass="75456">MAYSPKPVKFTRTAYEATKWLSPIGLTRAANRAGGVDFWPYSGDMGRRKTTLATWLLRLEPDEVTAILLRRRDVADRYLRSMKDLAEELTSPDSVRASVAALDQGALDVLGAVVGLGEHATPDAVCRMLDCPPDEVDRALGELRSRALVWPDDHTLRMVNSLKPEGAVRGRITPRPPAPRLQEHRDGDRTGVAAALSTVDGVTRLLEHCDAEEFAARRYSGGAGTRDVRRAASLMRTSESRLRLWLELAVEAQLIGIAKRQDRLLPTRTGDEWRAQHPGRRLAALIPAWRRMNWQPATDKARSALLDHPGDQGAAIRRSIVERFAEVPEGQAVADTRELVAELTWLRPALHDPVATAAAVAEAESLGLVARGGLTSLGRALPEDLGDVAESLLPDATAAARFQTDLTVVVRGLPTAELSSLLDLVADTDERDVASVWRLSTASVRRALDIGMTADDVLAELGSFGELPEQVTRLVNDVAQRHGQLTVTGVGCCVRGDDPLLTELTRQRCLQSLGLRFLAPTVLASVKPVPETLAALRAAGYAPTNVDASGTSIVERVEPERASGRGQRDTGYRSWRQELSDVEITQLAVRLVEQERPVPPPRESPRLSNARLLRDQSLFLPDAEVLLLAEALVTSSPVEIRYADGPRRTDQHVITPVTHAAGNLTAHCAPTGDARDFLVSHIRKVSIPEQRS</sequence>
<evidence type="ECO:0000259" key="2">
    <source>
        <dbReference type="Pfam" id="PF13625"/>
    </source>
</evidence>
<feature type="domain" description="Helicase XPB/Ssl2 N-terminal" evidence="2">
    <location>
        <begin position="403"/>
        <end position="518"/>
    </location>
</feature>
<feature type="region of interest" description="Disordered" evidence="1">
    <location>
        <begin position="167"/>
        <end position="190"/>
    </location>
</feature>
<gene>
    <name evidence="3" type="ORF">FKR81_21890</name>
</gene>
<evidence type="ECO:0000256" key="1">
    <source>
        <dbReference type="SAM" id="MobiDB-lite"/>
    </source>
</evidence>
<evidence type="ECO:0000313" key="4">
    <source>
        <dbReference type="Proteomes" id="UP000316639"/>
    </source>
</evidence>
<accession>A0A563ES31</accession>
<comment type="caution">
    <text evidence="3">The sequence shown here is derived from an EMBL/GenBank/DDBJ whole genome shotgun (WGS) entry which is preliminary data.</text>
</comment>
<proteinExistence type="predicted"/>
<dbReference type="AlphaFoldDB" id="A0A563ES31"/>
<reference evidence="3 4" key="1">
    <citation type="submission" date="2019-07" db="EMBL/GenBank/DDBJ databases">
        <title>Lentzea xizangensis sp. nov., isolated from Qinghai-Tibetan Plateau Soils.</title>
        <authorList>
            <person name="Huang J."/>
        </authorList>
    </citation>
    <scope>NUCLEOTIDE SEQUENCE [LARGE SCALE GENOMIC DNA]</scope>
    <source>
        <strain evidence="3 4">FXJ1.1311</strain>
    </source>
</reference>
<dbReference type="Proteomes" id="UP000316639">
    <property type="component" value="Unassembled WGS sequence"/>
</dbReference>
<dbReference type="InterPro" id="IPR032830">
    <property type="entry name" value="XPB/Ssl2_N"/>
</dbReference>
<name>A0A563ES31_9PSEU</name>
<dbReference type="OrthoDB" id="3415124at2"/>
<organism evidence="3 4">
    <name type="scientific">Lentzea tibetensis</name>
    <dbReference type="NCBI Taxonomy" id="2591470"/>
    <lineage>
        <taxon>Bacteria</taxon>
        <taxon>Bacillati</taxon>
        <taxon>Actinomycetota</taxon>
        <taxon>Actinomycetes</taxon>
        <taxon>Pseudonocardiales</taxon>
        <taxon>Pseudonocardiaceae</taxon>
        <taxon>Lentzea</taxon>
    </lineage>
</organism>
<keyword evidence="4" id="KW-1185">Reference proteome</keyword>